<accession>C9SQ29</accession>
<dbReference type="STRING" id="526221.C9SQ29"/>
<dbReference type="HOGENOM" id="CLU_2063265_0_0_1"/>
<feature type="compositionally biased region" description="Low complexity" evidence="8">
    <location>
        <begin position="63"/>
        <end position="119"/>
    </location>
</feature>
<dbReference type="RefSeq" id="XP_003002493.1">
    <property type="nucleotide sequence ID" value="XM_003002447.1"/>
</dbReference>
<evidence type="ECO:0000313" key="9">
    <source>
        <dbReference type="EMBL" id="EEY20954.1"/>
    </source>
</evidence>
<name>C9SQ29_VERA1</name>
<dbReference type="Pfam" id="PF00067">
    <property type="entry name" value="p450"/>
    <property type="match status" value="1"/>
</dbReference>
<reference evidence="10" key="1">
    <citation type="journal article" date="2011" name="PLoS Pathog.">
        <title>Comparative genomics yields insights into niche adaptation of plant vascular wilt pathogens.</title>
        <authorList>
            <person name="Klosterman S.J."/>
            <person name="Subbarao K.V."/>
            <person name="Kang S."/>
            <person name="Veronese P."/>
            <person name="Gold S.E."/>
            <person name="Thomma B.P.H.J."/>
            <person name="Chen Z."/>
            <person name="Henrissat B."/>
            <person name="Lee Y.-H."/>
            <person name="Park J."/>
            <person name="Garcia-Pedrajas M.D."/>
            <person name="Barbara D.J."/>
            <person name="Anchieta A."/>
            <person name="de Jonge R."/>
            <person name="Santhanam P."/>
            <person name="Maruthachalam K."/>
            <person name="Atallah Z."/>
            <person name="Amyotte S.G."/>
            <person name="Paz Z."/>
            <person name="Inderbitzin P."/>
            <person name="Hayes R.J."/>
            <person name="Heiman D.I."/>
            <person name="Young S."/>
            <person name="Zeng Q."/>
            <person name="Engels R."/>
            <person name="Galagan J."/>
            <person name="Cuomo C.A."/>
            <person name="Dobinson K.F."/>
            <person name="Ma L.-J."/>
        </authorList>
    </citation>
    <scope>NUCLEOTIDE SEQUENCE [LARGE SCALE GENOMIC DNA]</scope>
    <source>
        <strain evidence="10">VaMs.102 / ATCC MYA-4576 / FGSC 10136</strain>
    </source>
</reference>
<dbReference type="SUPFAM" id="SSF48264">
    <property type="entry name" value="Cytochrome P450"/>
    <property type="match status" value="1"/>
</dbReference>
<evidence type="ECO:0000256" key="4">
    <source>
        <dbReference type="ARBA" id="ARBA00022723"/>
    </source>
</evidence>
<evidence type="ECO:0000256" key="7">
    <source>
        <dbReference type="ARBA" id="ARBA00023033"/>
    </source>
</evidence>
<dbReference type="GO" id="GO:0005506">
    <property type="term" value="F:iron ion binding"/>
    <property type="evidence" value="ECO:0007669"/>
    <property type="project" value="InterPro"/>
</dbReference>
<dbReference type="Gene3D" id="1.10.630.10">
    <property type="entry name" value="Cytochrome P450"/>
    <property type="match status" value="1"/>
</dbReference>
<dbReference type="InterPro" id="IPR001128">
    <property type="entry name" value="Cyt_P450"/>
</dbReference>
<dbReference type="GO" id="GO:0020037">
    <property type="term" value="F:heme binding"/>
    <property type="evidence" value="ECO:0007669"/>
    <property type="project" value="InterPro"/>
</dbReference>
<evidence type="ECO:0000256" key="3">
    <source>
        <dbReference type="ARBA" id="ARBA00022617"/>
    </source>
</evidence>
<keyword evidence="5" id="KW-0560">Oxidoreductase</keyword>
<dbReference type="OrthoDB" id="1470350at2759"/>
<dbReference type="InterPro" id="IPR036396">
    <property type="entry name" value="Cyt_P450_sf"/>
</dbReference>
<comment type="cofactor">
    <cofactor evidence="1">
        <name>heme</name>
        <dbReference type="ChEBI" id="CHEBI:30413"/>
    </cofactor>
</comment>
<evidence type="ECO:0000256" key="8">
    <source>
        <dbReference type="SAM" id="MobiDB-lite"/>
    </source>
</evidence>
<dbReference type="GO" id="GO:0004497">
    <property type="term" value="F:monooxygenase activity"/>
    <property type="evidence" value="ECO:0007669"/>
    <property type="project" value="UniProtKB-KW"/>
</dbReference>
<keyword evidence="3" id="KW-0349">Heme</keyword>
<dbReference type="EMBL" id="DS985222">
    <property type="protein sequence ID" value="EEY20954.1"/>
    <property type="molecule type" value="Genomic_DNA"/>
</dbReference>
<keyword evidence="6" id="KW-0408">Iron</keyword>
<evidence type="ECO:0000256" key="5">
    <source>
        <dbReference type="ARBA" id="ARBA00023002"/>
    </source>
</evidence>
<feature type="region of interest" description="Disordered" evidence="8">
    <location>
        <begin position="27"/>
        <end position="119"/>
    </location>
</feature>
<evidence type="ECO:0000256" key="2">
    <source>
        <dbReference type="ARBA" id="ARBA00010617"/>
    </source>
</evidence>
<dbReference type="InterPro" id="IPR050121">
    <property type="entry name" value="Cytochrome_P450_monoxygenase"/>
</dbReference>
<dbReference type="GeneID" id="9527489"/>
<dbReference type="AlphaFoldDB" id="C9SQ29"/>
<dbReference type="Proteomes" id="UP000008698">
    <property type="component" value="Unassembled WGS sequence"/>
</dbReference>
<dbReference type="PANTHER" id="PTHR24305">
    <property type="entry name" value="CYTOCHROME P450"/>
    <property type="match status" value="1"/>
</dbReference>
<organism evidence="10">
    <name type="scientific">Verticillium alfalfae (strain VaMs.102 / ATCC MYA-4576 / FGSC 10136)</name>
    <name type="common">Verticillium wilt of alfalfa</name>
    <name type="synonym">Verticillium albo-atrum</name>
    <dbReference type="NCBI Taxonomy" id="526221"/>
    <lineage>
        <taxon>Eukaryota</taxon>
        <taxon>Fungi</taxon>
        <taxon>Dikarya</taxon>
        <taxon>Ascomycota</taxon>
        <taxon>Pezizomycotina</taxon>
        <taxon>Sordariomycetes</taxon>
        <taxon>Hypocreomycetidae</taxon>
        <taxon>Glomerellales</taxon>
        <taxon>Plectosphaerellaceae</taxon>
        <taxon>Verticillium</taxon>
    </lineage>
</organism>
<comment type="similarity">
    <text evidence="2">Belongs to the cytochrome P450 family.</text>
</comment>
<keyword evidence="10" id="KW-1185">Reference proteome</keyword>
<gene>
    <name evidence="9" type="ORF">VDBG_07064</name>
</gene>
<keyword evidence="4" id="KW-0479">Metal-binding</keyword>
<dbReference type="KEGG" id="val:VDBG_07064"/>
<evidence type="ECO:0000256" key="1">
    <source>
        <dbReference type="ARBA" id="ARBA00001971"/>
    </source>
</evidence>
<dbReference type="PANTHER" id="PTHR24305:SF29">
    <property type="entry name" value="BENZOATE-PARA-HYDROXYLASE"/>
    <property type="match status" value="1"/>
</dbReference>
<evidence type="ECO:0000256" key="6">
    <source>
        <dbReference type="ARBA" id="ARBA00023004"/>
    </source>
</evidence>
<dbReference type="GO" id="GO:0016705">
    <property type="term" value="F:oxidoreductase activity, acting on paired donors, with incorporation or reduction of molecular oxygen"/>
    <property type="evidence" value="ECO:0007669"/>
    <property type="project" value="InterPro"/>
</dbReference>
<evidence type="ECO:0000313" key="10">
    <source>
        <dbReference type="Proteomes" id="UP000008698"/>
    </source>
</evidence>
<proteinExistence type="inferred from homology"/>
<protein>
    <submittedName>
        <fullName evidence="9">Isotrichodermin C-15 hydroxylase</fullName>
    </submittedName>
</protein>
<sequence length="119" mass="11852">MQFLALQDLPYMNACIDEALRIFPPVPTGLTRTVPRGGDTVAGEFLPGGTPSPSTAGPPPTRPATGRGPTIFCPSGGSAATATATGTAGPPTGRPPLRATPGTRARPSRSARAAASAST</sequence>
<keyword evidence="7" id="KW-0503">Monooxygenase</keyword>